<dbReference type="SUPFAM" id="SSF47473">
    <property type="entry name" value="EF-hand"/>
    <property type="match status" value="2"/>
</dbReference>
<evidence type="ECO:0000313" key="10">
    <source>
        <dbReference type="EMBL" id="KAK7293909.1"/>
    </source>
</evidence>
<evidence type="ECO:0000256" key="4">
    <source>
        <dbReference type="ARBA" id="ARBA00022737"/>
    </source>
</evidence>
<evidence type="ECO:0000313" key="11">
    <source>
        <dbReference type="Proteomes" id="UP001359559"/>
    </source>
</evidence>
<dbReference type="GO" id="GO:0005783">
    <property type="term" value="C:endoplasmic reticulum"/>
    <property type="evidence" value="ECO:0007669"/>
    <property type="project" value="TreeGrafter"/>
</dbReference>
<dbReference type="AlphaFoldDB" id="A0AAN9J8Y9"/>
<keyword evidence="8" id="KW-1133">Transmembrane helix</keyword>
<dbReference type="InterPro" id="IPR002048">
    <property type="entry name" value="EF_hand_dom"/>
</dbReference>
<dbReference type="PANTHER" id="PTHR10827:SF98">
    <property type="entry name" value="45 KDA CALCIUM-BINDING PROTEIN"/>
    <property type="match status" value="1"/>
</dbReference>
<name>A0AAN9J8Y9_CLITE</name>
<keyword evidence="5" id="KW-0106">Calcium</keyword>
<dbReference type="PROSITE" id="PS00018">
    <property type="entry name" value="EF_HAND_1"/>
    <property type="match status" value="2"/>
</dbReference>
<feature type="transmembrane region" description="Helical" evidence="8">
    <location>
        <begin position="6"/>
        <end position="25"/>
    </location>
</feature>
<keyword evidence="8" id="KW-0812">Transmembrane</keyword>
<evidence type="ECO:0000256" key="2">
    <source>
        <dbReference type="ARBA" id="ARBA00022525"/>
    </source>
</evidence>
<dbReference type="PROSITE" id="PS50222">
    <property type="entry name" value="EF_HAND_2"/>
    <property type="match status" value="2"/>
</dbReference>
<keyword evidence="2" id="KW-0964">Secreted</keyword>
<keyword evidence="6" id="KW-1015">Disulfide bond</keyword>
<reference evidence="10 11" key="1">
    <citation type="submission" date="2024-01" db="EMBL/GenBank/DDBJ databases">
        <title>The genomes of 5 underutilized Papilionoideae crops provide insights into root nodulation and disease resistance.</title>
        <authorList>
            <person name="Yuan L."/>
        </authorList>
    </citation>
    <scope>NUCLEOTIDE SEQUENCE [LARGE SCALE GENOMIC DNA]</scope>
    <source>
        <strain evidence="10">LY-2023</strain>
        <tissue evidence="10">Leaf</tissue>
    </source>
</reference>
<sequence>MSKAVVYVLIATATLFFIYLSPLTIEEEKGHLNRRFGYKLVERAPNFDPFLTKIEREVENKTQDEHVPNIMFSLNSTTTINDVAETYEYLTSGGKLNTTLRLIILFPLIDRQPKDGMVDFKELEAWITQQAEERLNYLTQDELDSKDKNGDLAISFREYLPQFSEEVIEKKEMGHGEAGWWMQRFDTADIDHNGLLNFTELRDFSHPEDSKNQEMLKWMLRDKLKRMNNEKDGKLNFNEFEDHIYRTYESYMEFEIKGRVVPTAKDKFVELDVNKDQFLSPEELIPILSYVYPGEIAYANYFTCHLMNEADDNGDKKLSLQEMLNHEFTFYNTVHADGHQESDDDHDEL</sequence>
<dbReference type="Pfam" id="PF10591">
    <property type="entry name" value="SPARC_Ca_bdg"/>
    <property type="match status" value="1"/>
</dbReference>
<comment type="caution">
    <text evidence="10">The sequence shown here is derived from an EMBL/GenBank/DDBJ whole genome shotgun (WGS) entry which is preliminary data.</text>
</comment>
<evidence type="ECO:0000256" key="1">
    <source>
        <dbReference type="ARBA" id="ARBA00004613"/>
    </source>
</evidence>
<dbReference type="EMBL" id="JAYKXN010000004">
    <property type="protein sequence ID" value="KAK7293909.1"/>
    <property type="molecule type" value="Genomic_DNA"/>
</dbReference>
<evidence type="ECO:0000256" key="8">
    <source>
        <dbReference type="SAM" id="Phobius"/>
    </source>
</evidence>
<evidence type="ECO:0000256" key="6">
    <source>
        <dbReference type="ARBA" id="ARBA00023157"/>
    </source>
</evidence>
<evidence type="ECO:0000256" key="7">
    <source>
        <dbReference type="ARBA" id="ARBA00023180"/>
    </source>
</evidence>
<gene>
    <name evidence="10" type="ORF">RJT34_16788</name>
</gene>
<keyword evidence="8" id="KW-0472">Membrane</keyword>
<dbReference type="Gene3D" id="1.10.238.10">
    <property type="entry name" value="EF-hand"/>
    <property type="match status" value="2"/>
</dbReference>
<dbReference type="InterPro" id="IPR019577">
    <property type="entry name" value="SPARC/Testican_Ca-bd-dom"/>
</dbReference>
<dbReference type="SMART" id="SM00054">
    <property type="entry name" value="EFh"/>
    <property type="match status" value="3"/>
</dbReference>
<protein>
    <recommendedName>
        <fullName evidence="9">EF-hand domain-containing protein</fullName>
    </recommendedName>
</protein>
<organism evidence="10 11">
    <name type="scientific">Clitoria ternatea</name>
    <name type="common">Butterfly pea</name>
    <dbReference type="NCBI Taxonomy" id="43366"/>
    <lineage>
        <taxon>Eukaryota</taxon>
        <taxon>Viridiplantae</taxon>
        <taxon>Streptophyta</taxon>
        <taxon>Embryophyta</taxon>
        <taxon>Tracheophyta</taxon>
        <taxon>Spermatophyta</taxon>
        <taxon>Magnoliopsida</taxon>
        <taxon>eudicotyledons</taxon>
        <taxon>Gunneridae</taxon>
        <taxon>Pentapetalae</taxon>
        <taxon>rosids</taxon>
        <taxon>fabids</taxon>
        <taxon>Fabales</taxon>
        <taxon>Fabaceae</taxon>
        <taxon>Papilionoideae</taxon>
        <taxon>50 kb inversion clade</taxon>
        <taxon>NPAAA clade</taxon>
        <taxon>indigoferoid/millettioid clade</taxon>
        <taxon>Phaseoleae</taxon>
        <taxon>Clitoria</taxon>
    </lineage>
</organism>
<accession>A0AAN9J8Y9</accession>
<keyword evidence="4" id="KW-0677">Repeat</keyword>
<proteinExistence type="predicted"/>
<evidence type="ECO:0000256" key="5">
    <source>
        <dbReference type="ARBA" id="ARBA00022837"/>
    </source>
</evidence>
<keyword evidence="3" id="KW-0479">Metal-binding</keyword>
<dbReference type="GO" id="GO:0005509">
    <property type="term" value="F:calcium ion binding"/>
    <property type="evidence" value="ECO:0007669"/>
    <property type="project" value="InterPro"/>
</dbReference>
<dbReference type="InterPro" id="IPR011992">
    <property type="entry name" value="EF-hand-dom_pair"/>
</dbReference>
<dbReference type="FunFam" id="1.10.238.10:FF:000417">
    <property type="entry name" value="Calcium-binding EF hand family protein"/>
    <property type="match status" value="1"/>
</dbReference>
<dbReference type="GO" id="GO:0005576">
    <property type="term" value="C:extracellular region"/>
    <property type="evidence" value="ECO:0007669"/>
    <property type="project" value="UniProtKB-SubCell"/>
</dbReference>
<dbReference type="InterPro" id="IPR018247">
    <property type="entry name" value="EF_Hand_1_Ca_BS"/>
</dbReference>
<feature type="domain" description="EF-hand" evidence="9">
    <location>
        <begin position="259"/>
        <end position="294"/>
    </location>
</feature>
<dbReference type="PANTHER" id="PTHR10827">
    <property type="entry name" value="RETICULOCALBIN"/>
    <property type="match status" value="1"/>
</dbReference>
<feature type="domain" description="EF-hand" evidence="9">
    <location>
        <begin position="176"/>
        <end position="211"/>
    </location>
</feature>
<evidence type="ECO:0000259" key="9">
    <source>
        <dbReference type="PROSITE" id="PS50222"/>
    </source>
</evidence>
<keyword evidence="7" id="KW-0325">Glycoprotein</keyword>
<keyword evidence="11" id="KW-1185">Reference proteome</keyword>
<comment type="subcellular location">
    <subcellularLocation>
        <location evidence="1">Secreted</location>
    </subcellularLocation>
</comment>
<dbReference type="Proteomes" id="UP001359559">
    <property type="component" value="Unassembled WGS sequence"/>
</dbReference>
<evidence type="ECO:0000256" key="3">
    <source>
        <dbReference type="ARBA" id="ARBA00022723"/>
    </source>
</evidence>